<proteinExistence type="predicted"/>
<reference evidence="2" key="1">
    <citation type="journal article" date="2015" name="Genom Data">
        <title>Genome sequences of six Phytophthora species associated with forests in New Zealand.</title>
        <authorList>
            <person name="Studholme D.J."/>
            <person name="McDougal R.L."/>
            <person name="Sambles C."/>
            <person name="Hansen E."/>
            <person name="Hardy G."/>
            <person name="Grant M."/>
            <person name="Ganley R.J."/>
            <person name="Williams N.M."/>
        </authorList>
    </citation>
    <scope>NUCLEOTIDE SEQUENCE</scope>
    <source>
        <strain evidence="2">NZFS 2646</strain>
        <strain evidence="3">NZFS 3630</strain>
    </source>
</reference>
<organism evidence="5 6">
    <name type="scientific">Phytophthora kernoviae</name>
    <dbReference type="NCBI Taxonomy" id="325452"/>
    <lineage>
        <taxon>Eukaryota</taxon>
        <taxon>Sar</taxon>
        <taxon>Stramenopiles</taxon>
        <taxon>Oomycota</taxon>
        <taxon>Peronosporomycetes</taxon>
        <taxon>Peronosporales</taxon>
        <taxon>Peronosporaceae</taxon>
        <taxon>Phytophthora</taxon>
    </lineage>
</organism>
<dbReference type="PROSITE" id="PS50003">
    <property type="entry name" value="PH_DOMAIN"/>
    <property type="match status" value="1"/>
</dbReference>
<evidence type="ECO:0000313" key="3">
    <source>
        <dbReference type="EMBL" id="KAG2528851.1"/>
    </source>
</evidence>
<dbReference type="InterPro" id="IPR011993">
    <property type="entry name" value="PH-like_dom_sf"/>
</dbReference>
<evidence type="ECO:0000313" key="2">
    <source>
        <dbReference type="EMBL" id="KAG2528043.1"/>
    </source>
</evidence>
<sequence length="147" mass="16979">MGDLSPPRLSGTIWKRNAGILRLWRSRLATVTAEGFLLYKKKASGVKPKEIDLVKATFTATISQANGYYYFELQYGPTQVAIGFPELQLARQWQSCMMEAADENSGGRRAWVINLRRMLTLKLRDRRELVPAMADRDWFSEWNFCLR</sequence>
<dbReference type="InterPro" id="IPR001849">
    <property type="entry name" value="PH_domain"/>
</dbReference>
<reference evidence="2" key="3">
    <citation type="submission" date="2020-06" db="EMBL/GenBank/DDBJ databases">
        <authorList>
            <person name="Studholme D.J."/>
        </authorList>
    </citation>
    <scope>NUCLEOTIDE SEQUENCE</scope>
    <source>
        <strain evidence="2">NZFS 2646</strain>
        <strain evidence="3">NZFS 3630</strain>
    </source>
</reference>
<protein>
    <recommendedName>
        <fullName evidence="1">PH domain-containing protein</fullName>
    </recommendedName>
</protein>
<comment type="caution">
    <text evidence="5">The sequence shown here is derived from an EMBL/GenBank/DDBJ whole genome shotgun (WGS) entry which is preliminary data.</text>
</comment>
<dbReference type="Proteomes" id="UP000285883">
    <property type="component" value="Unassembled WGS sequence"/>
</dbReference>
<dbReference type="EMBL" id="MBDN02000083">
    <property type="protein sequence ID" value="RLN81279.1"/>
    <property type="molecule type" value="Genomic_DNA"/>
</dbReference>
<dbReference type="Gene3D" id="2.30.29.30">
    <property type="entry name" value="Pleckstrin-homology domain (PH domain)/Phosphotyrosine-binding domain (PTB)"/>
    <property type="match status" value="1"/>
</dbReference>
<dbReference type="Proteomes" id="UP000792063">
    <property type="component" value="Unassembled WGS sequence"/>
</dbReference>
<dbReference type="SUPFAM" id="SSF50729">
    <property type="entry name" value="PH domain-like"/>
    <property type="match status" value="1"/>
</dbReference>
<evidence type="ECO:0000313" key="5">
    <source>
        <dbReference type="EMBL" id="RLN81279.1"/>
    </source>
</evidence>
<dbReference type="EMBL" id="JPWV03000047">
    <property type="protein sequence ID" value="KAG2528043.1"/>
    <property type="molecule type" value="Genomic_DNA"/>
</dbReference>
<keyword evidence="6" id="KW-1185">Reference proteome</keyword>
<dbReference type="AlphaFoldDB" id="A0A3R7NHV3"/>
<dbReference type="Proteomes" id="UP000785171">
    <property type="component" value="Unassembled WGS sequence"/>
</dbReference>
<name>A0A3R7NHV3_9STRA</name>
<evidence type="ECO:0000313" key="7">
    <source>
        <dbReference type="Proteomes" id="UP000285883"/>
    </source>
</evidence>
<evidence type="ECO:0000259" key="1">
    <source>
        <dbReference type="PROSITE" id="PS50003"/>
    </source>
</evidence>
<dbReference type="EMBL" id="MAYM02001898">
    <property type="protein sequence ID" value="RLN10030.1"/>
    <property type="molecule type" value="Genomic_DNA"/>
</dbReference>
<evidence type="ECO:0000313" key="4">
    <source>
        <dbReference type="EMBL" id="RLN10030.1"/>
    </source>
</evidence>
<dbReference type="EMBL" id="JPWU03000055">
    <property type="protein sequence ID" value="KAG2528851.1"/>
    <property type="molecule type" value="Genomic_DNA"/>
</dbReference>
<accession>A0A3R7NHV3</accession>
<feature type="domain" description="PH" evidence="1">
    <location>
        <begin position="6"/>
        <end position="120"/>
    </location>
</feature>
<dbReference type="Proteomes" id="UP000285624">
    <property type="component" value="Unassembled WGS sequence"/>
</dbReference>
<reference evidence="6 7" key="2">
    <citation type="submission" date="2018-07" db="EMBL/GenBank/DDBJ databases">
        <title>Genome sequencing of oomycete isolates from Chile give support for New Zealand origin for Phytophthora kernoviae and make available the first Nothophytophthora sp. genome.</title>
        <authorList>
            <person name="Studholme D.J."/>
            <person name="Sanfuentes E."/>
            <person name="Panda P."/>
            <person name="Hill R."/>
            <person name="Sambles C."/>
            <person name="Grant M."/>
            <person name="Williams N.M."/>
            <person name="Mcdougal R.L."/>
        </authorList>
    </citation>
    <scope>NUCLEOTIDE SEQUENCE [LARGE SCALE GENOMIC DNA]</scope>
    <source>
        <strain evidence="4">Chile2</strain>
        <strain evidence="5">Chile4</strain>
    </source>
</reference>
<dbReference type="STRING" id="325452.A0A3R7NHV3"/>
<evidence type="ECO:0000313" key="6">
    <source>
        <dbReference type="Proteomes" id="UP000285624"/>
    </source>
</evidence>
<gene>
    <name evidence="4" type="ORF">BBI17_003891</name>
    <name evidence="5" type="ORF">BBO99_00003836</name>
    <name evidence="2" type="ORF">JM16_003094</name>
    <name evidence="3" type="ORF">JM18_003156</name>
</gene>